<evidence type="ECO:0000313" key="4">
    <source>
        <dbReference type="Proteomes" id="UP000515908"/>
    </source>
</evidence>
<organism evidence="3 4">
    <name type="scientific">Angomonas deanei</name>
    <dbReference type="NCBI Taxonomy" id="59799"/>
    <lineage>
        <taxon>Eukaryota</taxon>
        <taxon>Discoba</taxon>
        <taxon>Euglenozoa</taxon>
        <taxon>Kinetoplastea</taxon>
        <taxon>Metakinetoplastina</taxon>
        <taxon>Trypanosomatida</taxon>
        <taxon>Trypanosomatidae</taxon>
        <taxon>Strigomonadinae</taxon>
        <taxon>Angomonas</taxon>
    </lineage>
</organism>
<keyword evidence="2" id="KW-0472">Membrane</keyword>
<name>A0A7G2CLP5_9TRYP</name>
<feature type="region of interest" description="Disordered" evidence="1">
    <location>
        <begin position="1"/>
        <end position="66"/>
    </location>
</feature>
<evidence type="ECO:0000256" key="2">
    <source>
        <dbReference type="SAM" id="Phobius"/>
    </source>
</evidence>
<proteinExistence type="predicted"/>
<keyword evidence="2" id="KW-1133">Transmembrane helix</keyword>
<feature type="region of interest" description="Disordered" evidence="1">
    <location>
        <begin position="266"/>
        <end position="285"/>
    </location>
</feature>
<dbReference type="EMBL" id="LR877159">
    <property type="protein sequence ID" value="CAD2219841.1"/>
    <property type="molecule type" value="Genomic_DNA"/>
</dbReference>
<dbReference type="VEuPathDB" id="TriTrypDB:ADEAN_000735400"/>
<dbReference type="AlphaFoldDB" id="A0A7G2CLP5"/>
<feature type="compositionally biased region" description="Acidic residues" evidence="1">
    <location>
        <begin position="225"/>
        <end position="234"/>
    </location>
</feature>
<feature type="compositionally biased region" description="Polar residues" evidence="1">
    <location>
        <begin position="9"/>
        <end position="18"/>
    </location>
</feature>
<feature type="transmembrane region" description="Helical" evidence="2">
    <location>
        <begin position="96"/>
        <end position="115"/>
    </location>
</feature>
<dbReference type="Proteomes" id="UP000515908">
    <property type="component" value="Chromosome 15"/>
</dbReference>
<sequence>MRTDGGSGLTSPVMNTEETPLIPPRKRSVQKDTHSSGSSSAGRASGGRTESSASSGFNAPEVWKDKDQSPKNFQEYASVFLVSLRNQSKIHFTLSLLYHLIHIALILSFVFSPILTRSVTFSSSSMSHRLLQAQGIIAPKSSDADSANKDKPPTPVVDSTKYAIESVWSIHDGLFFLEPGHAIVPVSIEESFQKLPNTKKKKRKGKNELNGGKKEDNKGSNSNQGDDDDDEDNNQNEHTYVTEDTVEEATDNGVSQLLAGGKVFTYASPAPIVSNGRHWKKKGKR</sequence>
<reference evidence="3 4" key="1">
    <citation type="submission" date="2020-08" db="EMBL/GenBank/DDBJ databases">
        <authorList>
            <person name="Newling K."/>
            <person name="Davey J."/>
            <person name="Forrester S."/>
        </authorList>
    </citation>
    <scope>NUCLEOTIDE SEQUENCE [LARGE SCALE GENOMIC DNA]</scope>
    <source>
        <strain evidence="4">Crithidia deanei Carvalho (ATCC PRA-265)</strain>
    </source>
</reference>
<feature type="compositionally biased region" description="Low complexity" evidence="1">
    <location>
        <begin position="35"/>
        <end position="56"/>
    </location>
</feature>
<feature type="region of interest" description="Disordered" evidence="1">
    <location>
        <begin position="195"/>
        <end position="251"/>
    </location>
</feature>
<evidence type="ECO:0000256" key="1">
    <source>
        <dbReference type="SAM" id="MobiDB-lite"/>
    </source>
</evidence>
<protein>
    <submittedName>
        <fullName evidence="3">Uncharacterized protein</fullName>
    </submittedName>
</protein>
<keyword evidence="4" id="KW-1185">Reference proteome</keyword>
<accession>A0A7G2CLP5</accession>
<evidence type="ECO:0000313" key="3">
    <source>
        <dbReference type="EMBL" id="CAD2219841.1"/>
    </source>
</evidence>
<keyword evidence="2" id="KW-0812">Transmembrane</keyword>
<gene>
    <name evidence="3" type="ORF">ADEAN_000735400</name>
</gene>